<feature type="signal peptide" evidence="1">
    <location>
        <begin position="1"/>
        <end position="19"/>
    </location>
</feature>
<evidence type="ECO:0000313" key="3">
    <source>
        <dbReference type="Proteomes" id="UP000248745"/>
    </source>
</evidence>
<sequence>MKEKILMLLWFFLPAGVFAQQFPPVLDDLENCTLNEFLSHFKTTEIAIDSLVQVALNDTIEGRMVWYHEYATGTPWKYRGYQQTDRYVASQKFKAYYWILRTCQGRIDDVYDDSVAIFLGKDRQKIFDYEMLNYKQRAEDLEKILAGKKRRLGKEAYVTTNDIGVTMLQKQISDWNRELKMKGLSYLLENNILPFDRQQYRMEKKLTVADFYE</sequence>
<comment type="caution">
    <text evidence="2">The sequence shown here is derived from an EMBL/GenBank/DDBJ whole genome shotgun (WGS) entry which is preliminary data.</text>
</comment>
<reference evidence="2 3" key="1">
    <citation type="submission" date="2018-06" db="EMBL/GenBank/DDBJ databases">
        <title>Mucibacter soli gen. nov., sp. nov., a new member of the family Chitinophagaceae producing mucin.</title>
        <authorList>
            <person name="Kim M.-K."/>
            <person name="Park S."/>
            <person name="Kim T.-S."/>
            <person name="Joung Y."/>
            <person name="Han J.-H."/>
            <person name="Kim S.B."/>
        </authorList>
    </citation>
    <scope>NUCLEOTIDE SEQUENCE [LARGE SCALE GENOMIC DNA]</scope>
    <source>
        <strain evidence="2 3">R1-15</strain>
    </source>
</reference>
<feature type="chain" id="PRO_5015951048" evidence="1">
    <location>
        <begin position="20"/>
        <end position="213"/>
    </location>
</feature>
<name>A0A2W2BJX0_9BACT</name>
<protein>
    <submittedName>
        <fullName evidence="2">Uncharacterized protein</fullName>
    </submittedName>
</protein>
<evidence type="ECO:0000313" key="2">
    <source>
        <dbReference type="EMBL" id="PZF73746.1"/>
    </source>
</evidence>
<dbReference type="Proteomes" id="UP000248745">
    <property type="component" value="Unassembled WGS sequence"/>
</dbReference>
<keyword evidence="3" id="KW-1185">Reference proteome</keyword>
<accession>A0A2W2BJX0</accession>
<organism evidence="2 3">
    <name type="scientific">Taibaiella soli</name>
    <dbReference type="NCBI Taxonomy" id="1649169"/>
    <lineage>
        <taxon>Bacteria</taxon>
        <taxon>Pseudomonadati</taxon>
        <taxon>Bacteroidota</taxon>
        <taxon>Chitinophagia</taxon>
        <taxon>Chitinophagales</taxon>
        <taxon>Chitinophagaceae</taxon>
        <taxon>Taibaiella</taxon>
    </lineage>
</organism>
<dbReference type="AlphaFoldDB" id="A0A2W2BJX0"/>
<evidence type="ECO:0000256" key="1">
    <source>
        <dbReference type="SAM" id="SignalP"/>
    </source>
</evidence>
<gene>
    <name evidence="2" type="ORF">DN068_07045</name>
</gene>
<dbReference type="EMBL" id="QKTW01000010">
    <property type="protein sequence ID" value="PZF73746.1"/>
    <property type="molecule type" value="Genomic_DNA"/>
</dbReference>
<keyword evidence="1" id="KW-0732">Signal</keyword>
<proteinExistence type="predicted"/>
<dbReference type="RefSeq" id="WP_110998196.1">
    <property type="nucleotide sequence ID" value="NZ_QKTW01000010.1"/>
</dbReference>